<name>A0A3S2USW9_9BURK</name>
<dbReference type="GO" id="GO:0005576">
    <property type="term" value="C:extracellular region"/>
    <property type="evidence" value="ECO:0007669"/>
    <property type="project" value="UniProtKB-SubCell"/>
</dbReference>
<evidence type="ECO:0000256" key="2">
    <source>
        <dbReference type="ARBA" id="ARBA00022525"/>
    </source>
</evidence>
<comment type="caution">
    <text evidence="9">The sequence shown here is derived from an EMBL/GenBank/DDBJ whole genome shotgun (WGS) entry which is preliminary data.</text>
</comment>
<dbReference type="PANTHER" id="PTHR38050:SF2">
    <property type="entry name" value="FERULOYL ESTERASE C-RELATED"/>
    <property type="match status" value="1"/>
</dbReference>
<keyword evidence="5" id="KW-0378">Hydrolase</keyword>
<evidence type="ECO:0000256" key="1">
    <source>
        <dbReference type="ARBA" id="ARBA00004613"/>
    </source>
</evidence>
<evidence type="ECO:0000313" key="9">
    <source>
        <dbReference type="EMBL" id="RVT54368.1"/>
    </source>
</evidence>
<dbReference type="PANTHER" id="PTHR38050">
    <property type="match status" value="1"/>
</dbReference>
<evidence type="ECO:0000256" key="7">
    <source>
        <dbReference type="ARBA" id="ARBA00023326"/>
    </source>
</evidence>
<dbReference type="RefSeq" id="WP_128196507.1">
    <property type="nucleotide sequence ID" value="NZ_SACT01000001.1"/>
</dbReference>
<evidence type="ECO:0000256" key="6">
    <source>
        <dbReference type="ARBA" id="ARBA00023277"/>
    </source>
</evidence>
<keyword evidence="4 8" id="KW-0732">Signal</keyword>
<keyword evidence="3" id="KW-0858">Xylan degradation</keyword>
<gene>
    <name evidence="9" type="ORF">ENE75_05855</name>
</gene>
<dbReference type="EMBL" id="SACT01000001">
    <property type="protein sequence ID" value="RVT54368.1"/>
    <property type="molecule type" value="Genomic_DNA"/>
</dbReference>
<evidence type="ECO:0000256" key="4">
    <source>
        <dbReference type="ARBA" id="ARBA00022729"/>
    </source>
</evidence>
<dbReference type="OrthoDB" id="9767239at2"/>
<dbReference type="Gene3D" id="3.40.50.1820">
    <property type="entry name" value="alpha/beta hydrolase"/>
    <property type="match status" value="1"/>
</dbReference>
<comment type="subcellular location">
    <subcellularLocation>
        <location evidence="1">Secreted</location>
    </subcellularLocation>
</comment>
<keyword evidence="10" id="KW-1185">Reference proteome</keyword>
<dbReference type="SUPFAM" id="SSF53474">
    <property type="entry name" value="alpha/beta-Hydrolases"/>
    <property type="match status" value="1"/>
</dbReference>
<dbReference type="Proteomes" id="UP000288178">
    <property type="component" value="Unassembled WGS sequence"/>
</dbReference>
<keyword evidence="2" id="KW-0964">Secreted</keyword>
<keyword evidence="6" id="KW-0119">Carbohydrate metabolism</keyword>
<dbReference type="GO" id="GO:0045493">
    <property type="term" value="P:xylan catabolic process"/>
    <property type="evidence" value="ECO:0007669"/>
    <property type="project" value="UniProtKB-KW"/>
</dbReference>
<dbReference type="PROSITE" id="PS51257">
    <property type="entry name" value="PROKAR_LIPOPROTEIN"/>
    <property type="match status" value="1"/>
</dbReference>
<keyword evidence="7" id="KW-0624">Polysaccharide degradation</keyword>
<sequence length="344" mass="37424">MTPERSTCRSALFPVALAAGLLLTACGASGEGTLRERLKEKIAERQAAKESSADPALTPVTQRIERPGDYRFEIEHGGLKRMYRIHVPKGYSPSQPTPLLFSFHGGGGNMDIQADDRYYRLASKADEAGYVAVFPNGYSPFPSGKLATWNAGNCCGGARDKNIDDVGFIREVVRHLKTQLNVDAQRIYTSGMSNGALFSHRLACEMADTFRGIASVAGSDGTARCQPSRPVNILEIHAKDDDFVQFNGGAGKNSKTLADFVSTPETVARWVRRNACNPTPRRVLDKPGAYCDQYEGCNDGVRVRLCVTETGGHSWPGGIKVRTGEPGSTAFSATDMMWDFFNGR</sequence>
<feature type="signal peptide" evidence="8">
    <location>
        <begin position="1"/>
        <end position="30"/>
    </location>
</feature>
<dbReference type="GO" id="GO:0030600">
    <property type="term" value="F:feruloyl esterase activity"/>
    <property type="evidence" value="ECO:0007669"/>
    <property type="project" value="InterPro"/>
</dbReference>
<dbReference type="AlphaFoldDB" id="A0A3S2USW9"/>
<evidence type="ECO:0000256" key="8">
    <source>
        <dbReference type="SAM" id="SignalP"/>
    </source>
</evidence>
<organism evidence="9 10">
    <name type="scientific">Rubrivivax albus</name>
    <dbReference type="NCBI Taxonomy" id="2499835"/>
    <lineage>
        <taxon>Bacteria</taxon>
        <taxon>Pseudomonadati</taxon>
        <taxon>Pseudomonadota</taxon>
        <taxon>Betaproteobacteria</taxon>
        <taxon>Burkholderiales</taxon>
        <taxon>Sphaerotilaceae</taxon>
        <taxon>Rubrivivax</taxon>
    </lineage>
</organism>
<accession>A0A3S2USW9</accession>
<reference evidence="9 10" key="1">
    <citation type="submission" date="2019-01" db="EMBL/GenBank/DDBJ databases">
        <authorList>
            <person name="Chen W.-M."/>
        </authorList>
    </citation>
    <scope>NUCLEOTIDE SEQUENCE [LARGE SCALE GENOMIC DNA]</scope>
    <source>
        <strain evidence="9 10">ICH-3</strain>
    </source>
</reference>
<dbReference type="InterPro" id="IPR043595">
    <property type="entry name" value="FaeB/C/D"/>
</dbReference>
<feature type="chain" id="PRO_5018522355" evidence="8">
    <location>
        <begin position="31"/>
        <end position="344"/>
    </location>
</feature>
<evidence type="ECO:0000313" key="10">
    <source>
        <dbReference type="Proteomes" id="UP000288178"/>
    </source>
</evidence>
<dbReference type="InterPro" id="IPR029058">
    <property type="entry name" value="AB_hydrolase_fold"/>
</dbReference>
<evidence type="ECO:0000256" key="5">
    <source>
        <dbReference type="ARBA" id="ARBA00022801"/>
    </source>
</evidence>
<proteinExistence type="predicted"/>
<evidence type="ECO:0000256" key="3">
    <source>
        <dbReference type="ARBA" id="ARBA00022651"/>
    </source>
</evidence>
<protein>
    <submittedName>
        <fullName evidence="9">Poly(3-hydroxybutyrate) depolymerase</fullName>
    </submittedName>
</protein>